<protein>
    <submittedName>
        <fullName evidence="1">Uncharacterized protein</fullName>
    </submittedName>
</protein>
<gene>
    <name evidence="1" type="ORF">LCGC14_2780000</name>
</gene>
<feature type="non-terminal residue" evidence="1">
    <location>
        <position position="24"/>
    </location>
</feature>
<evidence type="ECO:0000313" key="1">
    <source>
        <dbReference type="EMBL" id="KKK84767.1"/>
    </source>
</evidence>
<sequence>MEIMILDMVLQIGLTHRKQIIGQT</sequence>
<comment type="caution">
    <text evidence="1">The sequence shown here is derived from an EMBL/GenBank/DDBJ whole genome shotgun (WGS) entry which is preliminary data.</text>
</comment>
<organism evidence="1">
    <name type="scientific">marine sediment metagenome</name>
    <dbReference type="NCBI Taxonomy" id="412755"/>
    <lineage>
        <taxon>unclassified sequences</taxon>
        <taxon>metagenomes</taxon>
        <taxon>ecological metagenomes</taxon>
    </lineage>
</organism>
<dbReference type="EMBL" id="LAZR01051623">
    <property type="protein sequence ID" value="KKK84767.1"/>
    <property type="molecule type" value="Genomic_DNA"/>
</dbReference>
<name>A0A0F8YTJ2_9ZZZZ</name>
<accession>A0A0F8YTJ2</accession>
<reference evidence="1" key="1">
    <citation type="journal article" date="2015" name="Nature">
        <title>Complex archaea that bridge the gap between prokaryotes and eukaryotes.</title>
        <authorList>
            <person name="Spang A."/>
            <person name="Saw J.H."/>
            <person name="Jorgensen S.L."/>
            <person name="Zaremba-Niedzwiedzka K."/>
            <person name="Martijn J."/>
            <person name="Lind A.E."/>
            <person name="van Eijk R."/>
            <person name="Schleper C."/>
            <person name="Guy L."/>
            <person name="Ettema T.J."/>
        </authorList>
    </citation>
    <scope>NUCLEOTIDE SEQUENCE</scope>
</reference>
<dbReference type="AlphaFoldDB" id="A0A0F8YTJ2"/>
<proteinExistence type="predicted"/>